<evidence type="ECO:0000256" key="6">
    <source>
        <dbReference type="ARBA" id="ARBA00022692"/>
    </source>
</evidence>
<dbReference type="InterPro" id="IPR050980">
    <property type="entry name" value="2C_sensor_his_kinase"/>
</dbReference>
<evidence type="ECO:0000256" key="10">
    <source>
        <dbReference type="ARBA" id="ARBA00022989"/>
    </source>
</evidence>
<feature type="region of interest" description="Disordered" evidence="12">
    <location>
        <begin position="679"/>
        <end position="896"/>
    </location>
</feature>
<dbReference type="InterPro" id="IPR036890">
    <property type="entry name" value="HATPase_C_sf"/>
</dbReference>
<evidence type="ECO:0000256" key="7">
    <source>
        <dbReference type="ARBA" id="ARBA00022741"/>
    </source>
</evidence>
<feature type="region of interest" description="Disordered" evidence="12">
    <location>
        <begin position="954"/>
        <end position="1044"/>
    </location>
</feature>
<feature type="transmembrane region" description="Helical" evidence="13">
    <location>
        <begin position="54"/>
        <end position="74"/>
    </location>
</feature>
<evidence type="ECO:0000256" key="1">
    <source>
        <dbReference type="ARBA" id="ARBA00000085"/>
    </source>
</evidence>
<dbReference type="Gene3D" id="6.10.340.10">
    <property type="match status" value="1"/>
</dbReference>
<dbReference type="GO" id="GO:0005524">
    <property type="term" value="F:ATP binding"/>
    <property type="evidence" value="ECO:0007669"/>
    <property type="project" value="UniProtKB-KW"/>
</dbReference>
<feature type="compositionally biased region" description="Polar residues" evidence="12">
    <location>
        <begin position="1035"/>
        <end position="1044"/>
    </location>
</feature>
<dbReference type="Proteomes" id="UP001190466">
    <property type="component" value="Chromosome"/>
</dbReference>
<dbReference type="CDD" id="cd06225">
    <property type="entry name" value="HAMP"/>
    <property type="match status" value="1"/>
</dbReference>
<keyword evidence="11" id="KW-0902">Two-component regulatory system</keyword>
<evidence type="ECO:0000256" key="12">
    <source>
        <dbReference type="SAM" id="MobiDB-lite"/>
    </source>
</evidence>
<dbReference type="PROSITE" id="PS50885">
    <property type="entry name" value="HAMP"/>
    <property type="match status" value="1"/>
</dbReference>
<feature type="transmembrane region" description="Helical" evidence="13">
    <location>
        <begin position="328"/>
        <end position="346"/>
    </location>
</feature>
<dbReference type="PANTHER" id="PTHR44936">
    <property type="entry name" value="SENSOR PROTEIN CREC"/>
    <property type="match status" value="1"/>
</dbReference>
<dbReference type="Pfam" id="PF02518">
    <property type="entry name" value="HATPase_c"/>
    <property type="match status" value="1"/>
</dbReference>
<dbReference type="SMART" id="SM00304">
    <property type="entry name" value="HAMP"/>
    <property type="match status" value="1"/>
</dbReference>
<comment type="subcellular location">
    <subcellularLocation>
        <location evidence="2">Membrane</location>
    </subcellularLocation>
</comment>
<dbReference type="SUPFAM" id="SSF55874">
    <property type="entry name" value="ATPase domain of HSP90 chaperone/DNA topoisomerase II/histidine kinase"/>
    <property type="match status" value="1"/>
</dbReference>
<keyword evidence="9 15" id="KW-0067">ATP-binding</keyword>
<feature type="domain" description="HAMP" evidence="14">
    <location>
        <begin position="347"/>
        <end position="413"/>
    </location>
</feature>
<keyword evidence="7" id="KW-0547">Nucleotide-binding</keyword>
<organism evidence="15 16">
    <name type="scientific">[Mycobacterium] wendilense</name>
    <dbReference type="NCBI Taxonomy" id="3064284"/>
    <lineage>
        <taxon>Bacteria</taxon>
        <taxon>Bacillati</taxon>
        <taxon>Actinomycetota</taxon>
        <taxon>Actinomycetes</taxon>
        <taxon>Mycobacteriales</taxon>
        <taxon>Mycobacteriaceae</taxon>
        <taxon>Mycolicibacter</taxon>
    </lineage>
</organism>
<keyword evidence="6 13" id="KW-0812">Transmembrane</keyword>
<comment type="catalytic activity">
    <reaction evidence="1">
        <text>ATP + protein L-histidine = ADP + protein N-phospho-L-histidine.</text>
        <dbReference type="EC" id="2.7.13.3"/>
    </reaction>
</comment>
<keyword evidence="10 13" id="KW-1133">Transmembrane helix</keyword>
<sequence>MFDKPPAFNEPLGSDLDALPADPFAAEAEPSTEAAPAKRPGRFSPQNWPVRWKVFAIALLPLLLAAVFGGFRIYSSFTEARDLRLAADRAELVPAIIDYMSALEEALFTVPSMAASEEVQANFEARRAELLAQTDDDISDEVRQAVTTLTEQGQELVANAGPSPAELPGRVTDFAPLLLSSETAITGSVGVEDAAVRRQADGLARAVGTHGQMMIQRLLVQRGAELPEPYVRSSMIALAGTEPSNVTGVSALLGNNSEEAAELRRQMVLRLSMMADPAVPVVGSQTMLTSLDATDAIARDVIDNVTPAMIATVDGAADAQRNDAIRDAVLVVAAILVALLIVWWVARSLIRPLRTLRDGALKIAHEDLAAGVERVKAGDEREPDPLPIYTTEEVGQLAHAVDELHTQALLLAGDEARLRVMVNDMFETLSRRNKTLVDQQLSLIDRLERNEEDPERLDSLFRLDHLATRMRRNGANLLVLAGAQVGREQGQPVPLNSLINAAASEVEDYQRVETGMVPDCSVIAAAAGDSVHLLAELIDNALQYSPPTSRVRVTAVQTSDSGVLIDINDAGLGMTDADLRIANMRLNAGGEVTPDNTRHMGLFVVGRLARQHGMTVRLLPGATGTGTIAQVYLPPELLDGYAPAPRATEPAPFADFGAFADPEDQPAVAVQAEAIAPEVPEAVEPEVPEAVEPEVPEPVTEPAAAAEPAPDDDFDIRYEPDSEPADGEASVSVLPRRTPGSSAIATPRDHLFTEVGADQPARPAEEWWTSASDSPEPAPVEAPSNTAGFFASRRRARQQPPPEPEALDEALEEVLDDDLDEDAPELIVDDTESEEPVAADGPEADAADDVAPAQEAAAPAADEAGDVPEAVEAPEVEGAREAEDTAGTGSIDLSDMDRLADEMAPVTGPIPVGSVDLIYQNMVSEWLDPAEVQQLAVPQDWKSVWDNGWAAAADAENVPIEKRTGQGLPVRAPGARLIPGGATPPGQADQAQEEAEDSKADAESNDSHPGRDPQAIRASMSNHFGGVRAARSHARNTTQGLDEQ</sequence>
<dbReference type="InterPro" id="IPR003660">
    <property type="entry name" value="HAMP_dom"/>
</dbReference>
<feature type="compositionally biased region" description="Basic and acidic residues" evidence="12">
    <location>
        <begin position="997"/>
        <end position="1011"/>
    </location>
</feature>
<proteinExistence type="predicted"/>
<dbReference type="Pfam" id="PF00672">
    <property type="entry name" value="HAMP"/>
    <property type="match status" value="1"/>
</dbReference>
<protein>
    <recommendedName>
        <fullName evidence="3">histidine kinase</fullName>
        <ecNumber evidence="3">2.7.13.3</ecNumber>
    </recommendedName>
</protein>
<feature type="compositionally biased region" description="Low complexity" evidence="12">
    <location>
        <begin position="849"/>
        <end position="873"/>
    </location>
</feature>
<dbReference type="Gene3D" id="3.30.565.10">
    <property type="entry name" value="Histidine kinase-like ATPase, C-terminal domain"/>
    <property type="match status" value="1"/>
</dbReference>
<gene>
    <name evidence="15" type="ORF">MU0050_003502</name>
</gene>
<keyword evidence="8" id="KW-0418">Kinase</keyword>
<feature type="compositionally biased region" description="Low complexity" evidence="12">
    <location>
        <begin position="697"/>
        <end position="708"/>
    </location>
</feature>
<evidence type="ECO:0000256" key="8">
    <source>
        <dbReference type="ARBA" id="ARBA00022777"/>
    </source>
</evidence>
<dbReference type="SMART" id="SM00387">
    <property type="entry name" value="HATPase_c"/>
    <property type="match status" value="1"/>
</dbReference>
<keyword evidence="4" id="KW-0597">Phosphoprotein</keyword>
<accession>A0ABN9P1L5</accession>
<dbReference type="EMBL" id="OY726395">
    <property type="protein sequence ID" value="CAJ1585040.1"/>
    <property type="molecule type" value="Genomic_DNA"/>
</dbReference>
<evidence type="ECO:0000259" key="14">
    <source>
        <dbReference type="PROSITE" id="PS50885"/>
    </source>
</evidence>
<dbReference type="EC" id="2.7.13.3" evidence="3"/>
<evidence type="ECO:0000256" key="9">
    <source>
        <dbReference type="ARBA" id="ARBA00022840"/>
    </source>
</evidence>
<keyword evidence="16" id="KW-1185">Reference proteome</keyword>
<keyword evidence="5" id="KW-0808">Transferase</keyword>
<evidence type="ECO:0000256" key="3">
    <source>
        <dbReference type="ARBA" id="ARBA00012438"/>
    </source>
</evidence>
<dbReference type="PANTHER" id="PTHR44936:SF9">
    <property type="entry name" value="SENSOR PROTEIN CREC"/>
    <property type="match status" value="1"/>
</dbReference>
<evidence type="ECO:0000256" key="11">
    <source>
        <dbReference type="ARBA" id="ARBA00023012"/>
    </source>
</evidence>
<evidence type="ECO:0000256" key="2">
    <source>
        <dbReference type="ARBA" id="ARBA00004370"/>
    </source>
</evidence>
<dbReference type="InterPro" id="IPR003594">
    <property type="entry name" value="HATPase_dom"/>
</dbReference>
<feature type="compositionally biased region" description="Acidic residues" evidence="12">
    <location>
        <begin position="681"/>
        <end position="695"/>
    </location>
</feature>
<evidence type="ECO:0000256" key="13">
    <source>
        <dbReference type="SAM" id="Phobius"/>
    </source>
</evidence>
<feature type="compositionally biased region" description="Acidic residues" evidence="12">
    <location>
        <begin position="805"/>
        <end position="848"/>
    </location>
</feature>
<evidence type="ECO:0000313" key="16">
    <source>
        <dbReference type="Proteomes" id="UP001190466"/>
    </source>
</evidence>
<keyword evidence="13" id="KW-0472">Membrane</keyword>
<evidence type="ECO:0000256" key="4">
    <source>
        <dbReference type="ARBA" id="ARBA00022553"/>
    </source>
</evidence>
<evidence type="ECO:0000256" key="5">
    <source>
        <dbReference type="ARBA" id="ARBA00022679"/>
    </source>
</evidence>
<name>A0ABN9P1L5_9MYCO</name>
<reference evidence="15 16" key="1">
    <citation type="submission" date="2023-08" db="EMBL/GenBank/DDBJ databases">
        <authorList>
            <person name="Folkvardsen B D."/>
            <person name="Norman A."/>
        </authorList>
    </citation>
    <scope>NUCLEOTIDE SEQUENCE [LARGE SCALE GENOMIC DNA]</scope>
    <source>
        <strain evidence="15 16">Mu0050</strain>
    </source>
</reference>
<evidence type="ECO:0000313" key="15">
    <source>
        <dbReference type="EMBL" id="CAJ1585040.1"/>
    </source>
</evidence>
<dbReference type="RefSeq" id="WP_316517371.1">
    <property type="nucleotide sequence ID" value="NZ_OY726395.1"/>
</dbReference>